<dbReference type="Pfam" id="PF00586">
    <property type="entry name" value="AIRS"/>
    <property type="match status" value="1"/>
</dbReference>
<gene>
    <name evidence="4" type="ORF">HDG70_002059</name>
</gene>
<dbReference type="InterPro" id="IPR016188">
    <property type="entry name" value="PurM-like_N"/>
</dbReference>
<dbReference type="NCBIfam" id="TIGR02124">
    <property type="entry name" value="hypE"/>
    <property type="match status" value="1"/>
</dbReference>
<evidence type="ECO:0000313" key="4">
    <source>
        <dbReference type="EMBL" id="NYE58308.1"/>
    </source>
</evidence>
<comment type="similarity">
    <text evidence="1">Belongs to the HypE family.</text>
</comment>
<sequence>MMEIVTLAHGAGGRLTERLIENLFKKYLNNEYLQQGDDGAVLSLPGTKVVFSTDSFVVNPLFFPGGDIGKLAVYGTVNDLAVMGAEPLFLSLGLILEEGLELSELEKIIQSIAQAAEKAGVKIVTGDTKVVEKGKGDKIYINTAGLGIINTPNNPSGKKARPGDKILVNGYLGDHGAAILAVRENIPGDFTSDCAPLNELVKSIIQEYPVHAMRDPSRGGLAATLNEIAKQSNVGIELWEEKVPIRPQVKTLCGYLGLDVYALANEGKVIMIVPPEIAEKALEKIKAHPLGKDAAIIGEVKEAPAGLVYVKNRIGGERIINMPLGENLPRIC</sequence>
<dbReference type="InterPro" id="IPR011854">
    <property type="entry name" value="HypE"/>
</dbReference>
<feature type="domain" description="PurM-like N-terminal" evidence="2">
    <location>
        <begin position="36"/>
        <end position="149"/>
    </location>
</feature>
<evidence type="ECO:0000259" key="3">
    <source>
        <dbReference type="Pfam" id="PF02769"/>
    </source>
</evidence>
<accession>A0ABX2RAV1</accession>
<dbReference type="Pfam" id="PF02769">
    <property type="entry name" value="AIRS_C"/>
    <property type="match status" value="1"/>
</dbReference>
<dbReference type="InterPro" id="IPR010918">
    <property type="entry name" value="PurM-like_C_dom"/>
</dbReference>
<organism evidence="4 5">
    <name type="scientific">Carboxydothermus ferrireducens DSM 11255</name>
    <dbReference type="NCBI Taxonomy" id="1119529"/>
    <lineage>
        <taxon>Bacteria</taxon>
        <taxon>Bacillati</taxon>
        <taxon>Bacillota</taxon>
        <taxon>Clostridia</taxon>
        <taxon>Thermoanaerobacterales</taxon>
        <taxon>Thermoanaerobacteraceae</taxon>
        <taxon>Carboxydothermus</taxon>
    </lineage>
</organism>
<dbReference type="EMBL" id="JACCBS010000003">
    <property type="protein sequence ID" value="NYE58308.1"/>
    <property type="molecule type" value="Genomic_DNA"/>
</dbReference>
<feature type="domain" description="PurM-like C-terminal" evidence="3">
    <location>
        <begin position="161"/>
        <end position="306"/>
    </location>
</feature>
<dbReference type="SUPFAM" id="SSF55326">
    <property type="entry name" value="PurM N-terminal domain-like"/>
    <property type="match status" value="1"/>
</dbReference>
<dbReference type="SUPFAM" id="SSF56042">
    <property type="entry name" value="PurM C-terminal domain-like"/>
    <property type="match status" value="1"/>
</dbReference>
<dbReference type="InterPro" id="IPR036921">
    <property type="entry name" value="PurM-like_N_sf"/>
</dbReference>
<dbReference type="Proteomes" id="UP000604066">
    <property type="component" value="Unassembled WGS sequence"/>
</dbReference>
<evidence type="ECO:0000313" key="5">
    <source>
        <dbReference type="Proteomes" id="UP000604066"/>
    </source>
</evidence>
<keyword evidence="5" id="KW-1185">Reference proteome</keyword>
<dbReference type="Gene3D" id="3.90.650.10">
    <property type="entry name" value="PurM-like C-terminal domain"/>
    <property type="match status" value="1"/>
</dbReference>
<evidence type="ECO:0000256" key="1">
    <source>
        <dbReference type="ARBA" id="ARBA00006243"/>
    </source>
</evidence>
<dbReference type="PANTHER" id="PTHR30303">
    <property type="entry name" value="HYDROGENASE ISOENZYMES FORMATION PROTEIN HYPE"/>
    <property type="match status" value="1"/>
</dbReference>
<name>A0ABX2RAV1_9THEO</name>
<dbReference type="PIRSF" id="PIRSF005644">
    <property type="entry name" value="Hdrgns_mtr_HypE"/>
    <property type="match status" value="1"/>
</dbReference>
<evidence type="ECO:0000259" key="2">
    <source>
        <dbReference type="Pfam" id="PF00586"/>
    </source>
</evidence>
<dbReference type="PANTHER" id="PTHR30303:SF0">
    <property type="entry name" value="CARBAMOYL DEHYDRATASE HYPE"/>
    <property type="match status" value="1"/>
</dbReference>
<protein>
    <submittedName>
        <fullName evidence="4">Hydrogenase expression/formation protein HypE</fullName>
    </submittedName>
</protein>
<reference evidence="4 5" key="1">
    <citation type="submission" date="2020-07" db="EMBL/GenBank/DDBJ databases">
        <title>Genomic Encyclopedia of Type Strains, Phase III (KMG-III): the genomes of soil and plant-associated and newly described type strains.</title>
        <authorList>
            <person name="Whitman W."/>
        </authorList>
    </citation>
    <scope>NUCLEOTIDE SEQUENCE [LARGE SCALE GENOMIC DNA]</scope>
    <source>
        <strain evidence="4 5">DSM 11255</strain>
    </source>
</reference>
<comment type="caution">
    <text evidence="4">The sequence shown here is derived from an EMBL/GenBank/DDBJ whole genome shotgun (WGS) entry which is preliminary data.</text>
</comment>
<dbReference type="CDD" id="cd02197">
    <property type="entry name" value="HypE"/>
    <property type="match status" value="1"/>
</dbReference>
<proteinExistence type="inferred from homology"/>
<dbReference type="Gene3D" id="3.30.1330.10">
    <property type="entry name" value="PurM-like, N-terminal domain"/>
    <property type="match status" value="1"/>
</dbReference>
<dbReference type="InterPro" id="IPR036676">
    <property type="entry name" value="PurM-like_C_sf"/>
</dbReference>